<comment type="similarity">
    <text evidence="2">Belongs to the histidine acid phosphatase family.</text>
</comment>
<keyword evidence="6" id="KW-1015">Disulfide bond</keyword>
<keyword evidence="5" id="KW-0378">Hydrolase</keyword>
<evidence type="ECO:0000256" key="6">
    <source>
        <dbReference type="ARBA" id="ARBA00023157"/>
    </source>
</evidence>
<keyword evidence="7" id="KW-0325">Glycoprotein</keyword>
<dbReference type="InterPro" id="IPR050645">
    <property type="entry name" value="Histidine_acid_phosphatase"/>
</dbReference>
<reference evidence="8 9" key="1">
    <citation type="submission" date="2015-09" db="EMBL/GenBank/DDBJ databases">
        <title>Draft genome of the scarab beetle Oryctes borbonicus.</title>
        <authorList>
            <person name="Meyer J.M."/>
            <person name="Markov G.V."/>
            <person name="Baskaran P."/>
            <person name="Herrmann M."/>
            <person name="Sommer R.J."/>
            <person name="Roedelsperger C."/>
        </authorList>
    </citation>
    <scope>NUCLEOTIDE SEQUENCE [LARGE SCALE GENOMIC DNA]</scope>
    <source>
        <strain evidence="8">OB123</strain>
        <tissue evidence="8">Whole animal</tissue>
    </source>
</reference>
<dbReference type="EMBL" id="LJIG01009889">
    <property type="protein sequence ID" value="KRT82178.1"/>
    <property type="molecule type" value="Genomic_DNA"/>
</dbReference>
<evidence type="ECO:0000256" key="2">
    <source>
        <dbReference type="ARBA" id="ARBA00005375"/>
    </source>
</evidence>
<evidence type="ECO:0000256" key="5">
    <source>
        <dbReference type="ARBA" id="ARBA00022801"/>
    </source>
</evidence>
<sequence>MYSLGEAIRERYDKFIGDIYTPDILDAWSSSYERCQSSLQVFLAALFPPKGALIWRESLMWQPITYKSLLKDEDNLFVSILMSDYEKLYNEYYLEGNGEALIKEIRPLLSYAQKHYNVTMKTFRDLFMLYAVLSGKHGYGLELPEWSKKIYPQPLSDVVLKEYFIQMGTKELSRRVIGRLIKKILEDTENHIKNKSTYKLHLYSGHDFTVTHIMKFLEITSKTLPDWGACLALELHKETKTYFLEEGKKSMYDLGKIIRRRYNDLLGEIYTPDMLDAWASSFDRCQMSLQVVLTSLFPPKGILVWEEGLDWQPIAYKSLQKKDDNMFMAFILDDFTRMYYEYCTKGAGKAVTERIKPILSYVQEHGKTKMTCLRDLFITHIVWSGEVGYGLELPEWTKKVYPQPLNSLVLEDYHLQMATKEMTRQLVGRLITKILEDSETRVKRKSNYKLTLYSGHDMTIGYLLTFLKIMYTSHAGWAACLAIEVHEENKSHFIEVHYKDDKHAKFELLRFPSGQRRLYLHELRDMVDELYTDVEEVERSKSVASTGQRLAYLQMLITWMGCIYTTISYTKL</sequence>
<organism evidence="8 9">
    <name type="scientific">Oryctes borbonicus</name>
    <dbReference type="NCBI Taxonomy" id="1629725"/>
    <lineage>
        <taxon>Eukaryota</taxon>
        <taxon>Metazoa</taxon>
        <taxon>Ecdysozoa</taxon>
        <taxon>Arthropoda</taxon>
        <taxon>Hexapoda</taxon>
        <taxon>Insecta</taxon>
        <taxon>Pterygota</taxon>
        <taxon>Neoptera</taxon>
        <taxon>Endopterygota</taxon>
        <taxon>Coleoptera</taxon>
        <taxon>Polyphaga</taxon>
        <taxon>Scarabaeiformia</taxon>
        <taxon>Scarabaeidae</taxon>
        <taxon>Dynastinae</taxon>
        <taxon>Oryctes</taxon>
    </lineage>
</organism>
<dbReference type="PANTHER" id="PTHR11567">
    <property type="entry name" value="ACID PHOSPHATASE-RELATED"/>
    <property type="match status" value="1"/>
</dbReference>
<dbReference type="CDD" id="cd07061">
    <property type="entry name" value="HP_HAP_like"/>
    <property type="match status" value="2"/>
</dbReference>
<dbReference type="GO" id="GO:0003993">
    <property type="term" value="F:acid phosphatase activity"/>
    <property type="evidence" value="ECO:0007669"/>
    <property type="project" value="UniProtKB-EC"/>
</dbReference>
<dbReference type="InterPro" id="IPR000560">
    <property type="entry name" value="His_Pase_clade-2"/>
</dbReference>
<evidence type="ECO:0000256" key="4">
    <source>
        <dbReference type="ARBA" id="ARBA00022729"/>
    </source>
</evidence>
<comment type="catalytic activity">
    <reaction evidence="1">
        <text>a phosphate monoester + H2O = an alcohol + phosphate</text>
        <dbReference type="Rhea" id="RHEA:15017"/>
        <dbReference type="ChEBI" id="CHEBI:15377"/>
        <dbReference type="ChEBI" id="CHEBI:30879"/>
        <dbReference type="ChEBI" id="CHEBI:43474"/>
        <dbReference type="ChEBI" id="CHEBI:67140"/>
        <dbReference type="EC" id="3.1.3.2"/>
    </reaction>
</comment>
<dbReference type="Proteomes" id="UP000051574">
    <property type="component" value="Unassembled WGS sequence"/>
</dbReference>
<evidence type="ECO:0000313" key="9">
    <source>
        <dbReference type="Proteomes" id="UP000051574"/>
    </source>
</evidence>
<dbReference type="SUPFAM" id="SSF53254">
    <property type="entry name" value="Phosphoglycerate mutase-like"/>
    <property type="match status" value="2"/>
</dbReference>
<evidence type="ECO:0000256" key="7">
    <source>
        <dbReference type="ARBA" id="ARBA00023180"/>
    </source>
</evidence>
<dbReference type="OrthoDB" id="6780659at2759"/>
<dbReference type="EC" id="3.1.3.2" evidence="3"/>
<name>A0A0T6B4C4_9SCAR</name>
<evidence type="ECO:0000256" key="3">
    <source>
        <dbReference type="ARBA" id="ARBA00012646"/>
    </source>
</evidence>
<dbReference type="InterPro" id="IPR029033">
    <property type="entry name" value="His_PPase_superfam"/>
</dbReference>
<dbReference type="AlphaFoldDB" id="A0A0T6B4C4"/>
<proteinExistence type="inferred from homology"/>
<dbReference type="Pfam" id="PF00328">
    <property type="entry name" value="His_Phos_2"/>
    <property type="match status" value="2"/>
</dbReference>
<protein>
    <recommendedName>
        <fullName evidence="3">acid phosphatase</fullName>
        <ecNumber evidence="3">3.1.3.2</ecNumber>
    </recommendedName>
</protein>
<dbReference type="Gene3D" id="3.40.50.1240">
    <property type="entry name" value="Phosphoglycerate mutase-like"/>
    <property type="match status" value="2"/>
</dbReference>
<keyword evidence="4" id="KW-0732">Signal</keyword>
<evidence type="ECO:0000256" key="1">
    <source>
        <dbReference type="ARBA" id="ARBA00000032"/>
    </source>
</evidence>
<accession>A0A0T6B4C4</accession>
<gene>
    <name evidence="8" type="ORF">AMK59_3353</name>
</gene>
<comment type="caution">
    <text evidence="8">The sequence shown here is derived from an EMBL/GenBank/DDBJ whole genome shotgun (WGS) entry which is preliminary data.</text>
</comment>
<dbReference type="PANTHER" id="PTHR11567:SF211">
    <property type="entry name" value="PROSTATIC ACID PHOSPHATASE"/>
    <property type="match status" value="1"/>
</dbReference>
<evidence type="ECO:0000313" key="8">
    <source>
        <dbReference type="EMBL" id="KRT82178.1"/>
    </source>
</evidence>
<keyword evidence="9" id="KW-1185">Reference proteome</keyword>